<organism evidence="2 5">
    <name type="scientific">Tatumella citrea</name>
    <name type="common">Pantoea citrea</name>
    <dbReference type="NCBI Taxonomy" id="53336"/>
    <lineage>
        <taxon>Bacteria</taxon>
        <taxon>Pseudomonadati</taxon>
        <taxon>Pseudomonadota</taxon>
        <taxon>Gammaproteobacteria</taxon>
        <taxon>Enterobacterales</taxon>
        <taxon>Erwiniaceae</taxon>
        <taxon>Tatumella</taxon>
    </lineage>
</organism>
<feature type="region of interest" description="Disordered" evidence="1">
    <location>
        <begin position="83"/>
        <end position="121"/>
    </location>
</feature>
<dbReference type="InterPro" id="IPR010780">
    <property type="entry name" value="DUF1375"/>
</dbReference>
<evidence type="ECO:0000256" key="1">
    <source>
        <dbReference type="SAM" id="MobiDB-lite"/>
    </source>
</evidence>
<accession>A0A1Y0LPR4</accession>
<evidence type="ECO:0000313" key="2">
    <source>
        <dbReference type="EMBL" id="ARU95965.1"/>
    </source>
</evidence>
<evidence type="ECO:0000313" key="3">
    <source>
        <dbReference type="EMBL" id="ARV00006.1"/>
    </source>
</evidence>
<feature type="compositionally biased region" description="Polar residues" evidence="1">
    <location>
        <begin position="103"/>
        <end position="121"/>
    </location>
</feature>
<gene>
    <name evidence="2" type="ORF">A7K98_00060</name>
    <name evidence="3" type="ORF">A7K99_00060</name>
</gene>
<dbReference type="AlphaFoldDB" id="A0A1Y0LPR4"/>
<dbReference type="Proteomes" id="UP000195729">
    <property type="component" value="Chromosome"/>
</dbReference>
<dbReference type="Proteomes" id="UP000195814">
    <property type="component" value="Chromosome"/>
</dbReference>
<reference evidence="4 5" key="1">
    <citation type="submission" date="2016-05" db="EMBL/GenBank/DDBJ databases">
        <title>Complete genome sequence of two 2,5-diketo-D-glunonic acid producing strain Tatumella citrea.</title>
        <authorList>
            <person name="Duan C."/>
            <person name="Yang J."/>
            <person name="Yang S."/>
        </authorList>
    </citation>
    <scope>NUCLEOTIDE SEQUENCE [LARGE SCALE GENOMIC DNA]</scope>
    <source>
        <strain evidence="3 4">ATCC 39140</strain>
        <strain evidence="2 5">DSM 13699</strain>
    </source>
</reference>
<sequence>MKVTNRIPTAGMIVWCAFSATGCSSVMSHTGPEQGYYSGTRANTEILEDQNTRWPIKTLAAVDYPFSAVMDTLLVPWDYFRKDSNSGGSSLHARVTESETLAKTDTMMPSSPVITAKNPSP</sequence>
<evidence type="ECO:0000313" key="5">
    <source>
        <dbReference type="Proteomes" id="UP000195814"/>
    </source>
</evidence>
<keyword evidence="4" id="KW-1185">Reference proteome</keyword>
<dbReference type="PROSITE" id="PS51257">
    <property type="entry name" value="PROKAR_LIPOPROTEIN"/>
    <property type="match status" value="1"/>
</dbReference>
<evidence type="ECO:0008006" key="6">
    <source>
        <dbReference type="Google" id="ProtNLM"/>
    </source>
</evidence>
<name>A0A1Y0LPR4_TATCI</name>
<proteinExistence type="predicted"/>
<dbReference type="Pfam" id="PF07119">
    <property type="entry name" value="DUF1375"/>
    <property type="match status" value="1"/>
</dbReference>
<dbReference type="EMBL" id="CP015581">
    <property type="protein sequence ID" value="ARV00006.1"/>
    <property type="molecule type" value="Genomic_DNA"/>
</dbReference>
<dbReference type="OrthoDB" id="6504878at2"/>
<dbReference type="EMBL" id="CP015579">
    <property type="protein sequence ID" value="ARU95965.1"/>
    <property type="molecule type" value="Genomic_DNA"/>
</dbReference>
<dbReference type="KEGG" id="tci:A7K98_00060"/>
<protein>
    <recommendedName>
        <fullName evidence="6">YceK/YidQ family lipoprotein</fullName>
    </recommendedName>
</protein>
<evidence type="ECO:0000313" key="4">
    <source>
        <dbReference type="Proteomes" id="UP000195729"/>
    </source>
</evidence>
<dbReference type="NCBIfam" id="NF008628">
    <property type="entry name" value="PRK11616.1"/>
    <property type="match status" value="1"/>
</dbReference>